<dbReference type="GO" id="GO:0003676">
    <property type="term" value="F:nucleic acid binding"/>
    <property type="evidence" value="ECO:0007669"/>
    <property type="project" value="InterPro"/>
</dbReference>
<evidence type="ECO:0000313" key="6">
    <source>
        <dbReference type="EMBL" id="KAF7315242.1"/>
    </source>
</evidence>
<dbReference type="GeneID" id="59339871"/>
<dbReference type="GO" id="GO:0005681">
    <property type="term" value="C:spliceosomal complex"/>
    <property type="evidence" value="ECO:0007669"/>
    <property type="project" value="TreeGrafter"/>
</dbReference>
<comment type="subcellular location">
    <subcellularLocation>
        <location evidence="1">Nucleus</location>
    </subcellularLocation>
</comment>
<feature type="compositionally biased region" description="Basic and acidic residues" evidence="4">
    <location>
        <begin position="321"/>
        <end position="335"/>
    </location>
</feature>
<feature type="compositionally biased region" description="Polar residues" evidence="4">
    <location>
        <begin position="38"/>
        <end position="54"/>
    </location>
</feature>
<feature type="domain" description="G-patch" evidence="5">
    <location>
        <begin position="245"/>
        <end position="292"/>
    </location>
</feature>
<name>A0A8H6WEW8_9AGAR</name>
<comment type="similarity">
    <text evidence="2">Belongs to the SPP2 family.</text>
</comment>
<evidence type="ECO:0000256" key="2">
    <source>
        <dbReference type="ARBA" id="ARBA00008576"/>
    </source>
</evidence>
<dbReference type="InterPro" id="IPR000467">
    <property type="entry name" value="G_patch_dom"/>
</dbReference>
<feature type="compositionally biased region" description="Acidic residues" evidence="4">
    <location>
        <begin position="62"/>
        <end position="71"/>
    </location>
</feature>
<protein>
    <submittedName>
        <fullName evidence="6">G-patch domain-containing protein</fullName>
    </submittedName>
</protein>
<keyword evidence="3" id="KW-0539">Nucleus</keyword>
<dbReference type="PANTHER" id="PTHR15818:SF2">
    <property type="entry name" value="G-PATCH DOMAIN AND KOW MOTIFS-CONTAINING PROTEIN"/>
    <property type="match status" value="1"/>
</dbReference>
<evidence type="ECO:0000259" key="5">
    <source>
        <dbReference type="PROSITE" id="PS50174"/>
    </source>
</evidence>
<evidence type="ECO:0000313" key="7">
    <source>
        <dbReference type="Proteomes" id="UP000636479"/>
    </source>
</evidence>
<accession>A0A8H6WEW8</accession>
<dbReference type="EMBL" id="JACAZF010000001">
    <property type="protein sequence ID" value="KAF7315242.1"/>
    <property type="molecule type" value="Genomic_DNA"/>
</dbReference>
<dbReference type="OrthoDB" id="5577072at2759"/>
<feature type="compositionally biased region" description="Basic residues" evidence="4">
    <location>
        <begin position="340"/>
        <end position="350"/>
    </location>
</feature>
<feature type="region of interest" description="Disordered" evidence="4">
    <location>
        <begin position="1"/>
        <end position="97"/>
    </location>
</feature>
<feature type="compositionally biased region" description="Basic and acidic residues" evidence="4">
    <location>
        <begin position="351"/>
        <end position="399"/>
    </location>
</feature>
<dbReference type="Proteomes" id="UP000636479">
    <property type="component" value="Unassembled WGS sequence"/>
</dbReference>
<organism evidence="6 7">
    <name type="scientific">Mycena indigotica</name>
    <dbReference type="NCBI Taxonomy" id="2126181"/>
    <lineage>
        <taxon>Eukaryota</taxon>
        <taxon>Fungi</taxon>
        <taxon>Dikarya</taxon>
        <taxon>Basidiomycota</taxon>
        <taxon>Agaricomycotina</taxon>
        <taxon>Agaricomycetes</taxon>
        <taxon>Agaricomycetidae</taxon>
        <taxon>Agaricales</taxon>
        <taxon>Marasmiineae</taxon>
        <taxon>Mycenaceae</taxon>
        <taxon>Mycena</taxon>
    </lineage>
</organism>
<sequence>MTSKVSFTVRRPTPVSRDNSSGPESDLRASALPRHLAHNSTPNSPLSRSRTSSPARYYETPDSSDEEDESRDELVTAFDAMGAQRLHERKKESTGPLVIPALKNRDWRELARKRRTAGQFVPESAKATTGQDGSVGGLGTRDTINSGPARSGIYVKTKTQETEGATTVEQEEEVDMVDVKEEVVEEETEDQKALRAILSEANGVGPNATPIADIIPSISEADALKQDVEELPDVASLEDYARVPVEQFGLALLRGMGWKEGTAASRKPGKGMIQPYLPEARPALLGIGAKPQEVYDDGSDSKKRKGGKQDLRYIPILKQESSSRRESSQDSRRDNGSTSHSRRTSRSRSPSRRDRDERRRYDNDDRRRDSSRRDYDRKESSRRDYDRRDDSDRYSRRRD</sequence>
<dbReference type="Pfam" id="PF12656">
    <property type="entry name" value="G-patch_2"/>
    <property type="match status" value="1"/>
</dbReference>
<proteinExistence type="inferred from homology"/>
<feature type="region of interest" description="Disordered" evidence="4">
    <location>
        <begin position="113"/>
        <end position="152"/>
    </location>
</feature>
<dbReference type="AlphaFoldDB" id="A0A8H6WEW8"/>
<dbReference type="GO" id="GO:0000398">
    <property type="term" value="P:mRNA splicing, via spliceosome"/>
    <property type="evidence" value="ECO:0007669"/>
    <property type="project" value="InterPro"/>
</dbReference>
<dbReference type="InterPro" id="IPR026822">
    <property type="entry name" value="Spp2/MOS2_G-patch"/>
</dbReference>
<evidence type="ECO:0000256" key="1">
    <source>
        <dbReference type="ARBA" id="ARBA00004123"/>
    </source>
</evidence>
<evidence type="ECO:0000256" key="4">
    <source>
        <dbReference type="SAM" id="MobiDB-lite"/>
    </source>
</evidence>
<evidence type="ECO:0000256" key="3">
    <source>
        <dbReference type="ARBA" id="ARBA00023242"/>
    </source>
</evidence>
<dbReference type="PANTHER" id="PTHR15818">
    <property type="entry name" value="G PATCH AND KOW-CONTAINING"/>
    <property type="match status" value="1"/>
</dbReference>
<comment type="caution">
    <text evidence="6">The sequence shown here is derived from an EMBL/GenBank/DDBJ whole genome shotgun (WGS) entry which is preliminary data.</text>
</comment>
<dbReference type="InterPro" id="IPR045166">
    <property type="entry name" value="Spp2-like"/>
</dbReference>
<gene>
    <name evidence="6" type="ORF">MIND_00038600</name>
</gene>
<feature type="region of interest" description="Disordered" evidence="4">
    <location>
        <begin position="288"/>
        <end position="399"/>
    </location>
</feature>
<reference evidence="6" key="1">
    <citation type="submission" date="2020-05" db="EMBL/GenBank/DDBJ databases">
        <title>Mycena genomes resolve the evolution of fungal bioluminescence.</title>
        <authorList>
            <person name="Tsai I.J."/>
        </authorList>
    </citation>
    <scope>NUCLEOTIDE SEQUENCE</scope>
    <source>
        <strain evidence="6">171206Taipei</strain>
    </source>
</reference>
<dbReference type="PROSITE" id="PS50174">
    <property type="entry name" value="G_PATCH"/>
    <property type="match status" value="1"/>
</dbReference>
<dbReference type="RefSeq" id="XP_037225265.1">
    <property type="nucleotide sequence ID" value="XM_037357355.1"/>
</dbReference>
<keyword evidence="7" id="KW-1185">Reference proteome</keyword>